<accession>A0ABX9YHX2</accession>
<name>A0ABX9YHX2_9BURK</name>
<evidence type="ECO:0000259" key="2">
    <source>
        <dbReference type="Pfam" id="PF00419"/>
    </source>
</evidence>
<dbReference type="InterPro" id="IPR008966">
    <property type="entry name" value="Adhesion_dom_sf"/>
</dbReference>
<organism evidence="3 4">
    <name type="scientific">Burkholderia stagnalis</name>
    <dbReference type="NCBI Taxonomy" id="1503054"/>
    <lineage>
        <taxon>Bacteria</taxon>
        <taxon>Pseudomonadati</taxon>
        <taxon>Pseudomonadota</taxon>
        <taxon>Betaproteobacteria</taxon>
        <taxon>Burkholderiales</taxon>
        <taxon>Burkholderiaceae</taxon>
        <taxon>Burkholderia</taxon>
        <taxon>Burkholderia cepacia complex</taxon>
    </lineage>
</organism>
<evidence type="ECO:0000256" key="1">
    <source>
        <dbReference type="ARBA" id="ARBA00022729"/>
    </source>
</evidence>
<protein>
    <submittedName>
        <fullName evidence="3">Type 1 fimbrial protein</fullName>
    </submittedName>
</protein>
<dbReference type="Pfam" id="PF00419">
    <property type="entry name" value="Fimbrial"/>
    <property type="match status" value="1"/>
</dbReference>
<dbReference type="SUPFAM" id="SSF49401">
    <property type="entry name" value="Bacterial adhesins"/>
    <property type="match status" value="1"/>
</dbReference>
<sequence>MAPYPVHDRMCAAVQAHAPNVFRRRSALLRVKNDLSARLPKMSSRAMASTWCIQLSGNTNSKSRHGMSMMHAPTLLLAVSAFWPLVAQCATAITAFDAERIAAPSNTAIGVVLARNYFTTQQLCEKDVCEVTGATLYNKAVPWNTADGPDVETSVSGLSVRVLLDGVPMKRGARQTVRNMVEVQLFRDNKTPKNGTLKPGTVSRYFIINYGGLLGSSTGINLAADVNFINGTCSVPNQTVNLPDVSRTSFRGVGSTVGGRSFSLRLTNCPAGYNRVGYQVSPLNGPVSGIPGALKLRPDSTASGVGIKLSDAKTQLPLVFDRSIATPYNGSAAAQIDIPLNAEYVQTEEKITGGTVQAGALVLLDYQ</sequence>
<reference evidence="3 4" key="1">
    <citation type="submission" date="2018-08" db="EMBL/GenBank/DDBJ databases">
        <title>Comparative analysis of Burkholderia isolates from Puerto Rico.</title>
        <authorList>
            <person name="Hall C."/>
            <person name="Sahl J."/>
            <person name="Wagner D."/>
        </authorList>
    </citation>
    <scope>NUCLEOTIDE SEQUENCE [LARGE SCALE GENOMIC DNA]</scope>
    <source>
        <strain evidence="3 4">Bp8966</strain>
    </source>
</reference>
<dbReference type="InterPro" id="IPR000259">
    <property type="entry name" value="Adhesion_dom_fimbrial"/>
</dbReference>
<dbReference type="Proteomes" id="UP000281098">
    <property type="component" value="Unassembled WGS sequence"/>
</dbReference>
<dbReference type="PANTHER" id="PTHR33420">
    <property type="entry name" value="FIMBRIAL SUBUNIT ELFA-RELATED"/>
    <property type="match status" value="1"/>
</dbReference>
<comment type="caution">
    <text evidence="3">The sequence shown here is derived from an EMBL/GenBank/DDBJ whole genome shotgun (WGS) entry which is preliminary data.</text>
</comment>
<gene>
    <name evidence="3" type="ORF">DF017_25510</name>
</gene>
<evidence type="ECO:0000313" key="4">
    <source>
        <dbReference type="Proteomes" id="UP000281098"/>
    </source>
</evidence>
<evidence type="ECO:0000313" key="3">
    <source>
        <dbReference type="EMBL" id="RQY86999.1"/>
    </source>
</evidence>
<proteinExistence type="predicted"/>
<dbReference type="InterPro" id="IPR036937">
    <property type="entry name" value="Adhesion_dom_fimbrial_sf"/>
</dbReference>
<keyword evidence="4" id="KW-1185">Reference proteome</keyword>
<feature type="domain" description="Fimbrial-type adhesion" evidence="2">
    <location>
        <begin position="229"/>
        <end position="367"/>
    </location>
</feature>
<dbReference type="InterPro" id="IPR050263">
    <property type="entry name" value="Bact_Fimbrial_Adh_Pro"/>
</dbReference>
<dbReference type="EMBL" id="QTPM01000039">
    <property type="protein sequence ID" value="RQY86999.1"/>
    <property type="molecule type" value="Genomic_DNA"/>
</dbReference>
<dbReference type="Gene3D" id="2.60.40.1090">
    <property type="entry name" value="Fimbrial-type adhesion domain"/>
    <property type="match status" value="1"/>
</dbReference>
<keyword evidence="1" id="KW-0732">Signal</keyword>
<dbReference type="PANTHER" id="PTHR33420:SF3">
    <property type="entry name" value="FIMBRIAL SUBUNIT ELFA"/>
    <property type="match status" value="1"/>
</dbReference>